<proteinExistence type="predicted"/>
<protein>
    <submittedName>
        <fullName evidence="1">Uncharacterized protein</fullName>
    </submittedName>
</protein>
<reference evidence="1 2" key="1">
    <citation type="journal article" date="2015" name="PLoS ONE">
        <title>Lysis to Kill: Evaluation of the Lytic Abilities, and Genomics of Nine Bacteriophages Infective for Gordonia spp. and Their Potential Use in Activated Sludge Foam Biocontrol.</title>
        <authorList>
            <person name="Dyson Z.A."/>
            <person name="Tucci J."/>
            <person name="Seviour R.J."/>
            <person name="Petrovski S."/>
        </authorList>
    </citation>
    <scope>NUCLEOTIDE SEQUENCE [LARGE SCALE GENOMIC DNA]</scope>
</reference>
<evidence type="ECO:0000313" key="1">
    <source>
        <dbReference type="EMBL" id="AKL88222.1"/>
    </source>
</evidence>
<dbReference type="EMBL" id="KR063279">
    <property type="protein sequence ID" value="AKL88222.1"/>
    <property type="molecule type" value="Genomic_DNA"/>
</dbReference>
<name>A0A0K0NL00_9CAUD</name>
<dbReference type="Proteomes" id="UP000204451">
    <property type="component" value="Segment"/>
</dbReference>
<dbReference type="KEGG" id="vg:26516916"/>
<dbReference type="GeneID" id="26516916"/>
<keyword evidence="2" id="KW-1185">Reference proteome</keyword>
<gene>
    <name evidence="1" type="ORF">GMA3_45</name>
</gene>
<organism evidence="1 2">
    <name type="scientific">Gordonia phage GMA3</name>
    <dbReference type="NCBI Taxonomy" id="1647284"/>
    <lineage>
        <taxon>Viruses</taxon>
        <taxon>Duplodnaviria</taxon>
        <taxon>Heunggongvirae</taxon>
        <taxon>Uroviricota</taxon>
        <taxon>Caudoviricetes</taxon>
        <taxon>Gamtrevirus</taxon>
        <taxon>Gamtrevirus GMA3</taxon>
    </lineage>
</organism>
<dbReference type="RefSeq" id="YP_009188613.1">
    <property type="nucleotide sequence ID" value="NC_028668.1"/>
</dbReference>
<sequence>MAEMMLTLSFGAHSVSTDIEVPEAIGNANASFEEFREAAREKLESALTCLQNLSNIVTFEDLDNTKEF</sequence>
<evidence type="ECO:0000313" key="2">
    <source>
        <dbReference type="Proteomes" id="UP000204451"/>
    </source>
</evidence>
<accession>A0A0K0NL00</accession>